<evidence type="ECO:0000313" key="1">
    <source>
        <dbReference type="EMBL" id="EAU80751.2"/>
    </source>
</evidence>
<evidence type="ECO:0000313" key="2">
    <source>
        <dbReference type="Proteomes" id="UP000001861"/>
    </source>
</evidence>
<dbReference type="AlphaFoldDB" id="A8PFU5"/>
<comment type="caution">
    <text evidence="1">The sequence shown here is derived from an EMBL/GenBank/DDBJ whole genome shotgun (WGS) entry which is preliminary data.</text>
</comment>
<dbReference type="Proteomes" id="UP000001861">
    <property type="component" value="Unassembled WGS sequence"/>
</dbReference>
<reference evidence="1 2" key="1">
    <citation type="journal article" date="2010" name="Proc. Natl. Acad. Sci. U.S.A.">
        <title>Insights into evolution of multicellular fungi from the assembled chromosomes of the mushroom Coprinopsis cinerea (Coprinus cinereus).</title>
        <authorList>
            <person name="Stajich J.E."/>
            <person name="Wilke S.K."/>
            <person name="Ahren D."/>
            <person name="Au C.H."/>
            <person name="Birren B.W."/>
            <person name="Borodovsky M."/>
            <person name="Burns C."/>
            <person name="Canback B."/>
            <person name="Casselton L.A."/>
            <person name="Cheng C.K."/>
            <person name="Deng J."/>
            <person name="Dietrich F.S."/>
            <person name="Fargo D.C."/>
            <person name="Farman M.L."/>
            <person name="Gathman A.C."/>
            <person name="Goldberg J."/>
            <person name="Guigo R."/>
            <person name="Hoegger P.J."/>
            <person name="Hooker J.B."/>
            <person name="Huggins A."/>
            <person name="James T.Y."/>
            <person name="Kamada T."/>
            <person name="Kilaru S."/>
            <person name="Kodira C."/>
            <person name="Kues U."/>
            <person name="Kupfer D."/>
            <person name="Kwan H.S."/>
            <person name="Lomsadze A."/>
            <person name="Li W."/>
            <person name="Lilly W.W."/>
            <person name="Ma L.J."/>
            <person name="Mackey A.J."/>
            <person name="Manning G."/>
            <person name="Martin F."/>
            <person name="Muraguchi H."/>
            <person name="Natvig D.O."/>
            <person name="Palmerini H."/>
            <person name="Ramesh M.A."/>
            <person name="Rehmeyer C.J."/>
            <person name="Roe B.A."/>
            <person name="Shenoy N."/>
            <person name="Stanke M."/>
            <person name="Ter-Hovhannisyan V."/>
            <person name="Tunlid A."/>
            <person name="Velagapudi R."/>
            <person name="Vision T.J."/>
            <person name="Zeng Q."/>
            <person name="Zolan M.E."/>
            <person name="Pukkila P.J."/>
        </authorList>
    </citation>
    <scope>NUCLEOTIDE SEQUENCE [LARGE SCALE GENOMIC DNA]</scope>
    <source>
        <strain evidence="2">Okayama-7 / 130 / ATCC MYA-4618 / FGSC 9003</strain>
    </source>
</reference>
<gene>
    <name evidence="1" type="ORF">CC1G_04861</name>
</gene>
<dbReference type="HOGENOM" id="CLU_167729_0_0_1"/>
<dbReference type="RefSeq" id="XP_001841017.2">
    <property type="nucleotide sequence ID" value="XM_001840965.2"/>
</dbReference>
<dbReference type="VEuPathDB" id="FungiDB:CC1G_04861"/>
<sequence length="75" mass="8334">MCRPIRAVRIFTLCGHQENFPENVIDCAKPNCRFSSTHSPACNGAACRAQCTQQRGFPDIRSESIPVSMTGKLYD</sequence>
<dbReference type="EMBL" id="AACS02000002">
    <property type="protein sequence ID" value="EAU80751.2"/>
    <property type="molecule type" value="Genomic_DNA"/>
</dbReference>
<dbReference type="InParanoid" id="A8PFU5"/>
<protein>
    <submittedName>
        <fullName evidence="1">Uncharacterized protein</fullName>
    </submittedName>
</protein>
<organism evidence="1 2">
    <name type="scientific">Coprinopsis cinerea (strain Okayama-7 / 130 / ATCC MYA-4618 / FGSC 9003)</name>
    <name type="common">Inky cap fungus</name>
    <name type="synonym">Hormographiella aspergillata</name>
    <dbReference type="NCBI Taxonomy" id="240176"/>
    <lineage>
        <taxon>Eukaryota</taxon>
        <taxon>Fungi</taxon>
        <taxon>Dikarya</taxon>
        <taxon>Basidiomycota</taxon>
        <taxon>Agaricomycotina</taxon>
        <taxon>Agaricomycetes</taxon>
        <taxon>Agaricomycetidae</taxon>
        <taxon>Agaricales</taxon>
        <taxon>Agaricineae</taxon>
        <taxon>Psathyrellaceae</taxon>
        <taxon>Coprinopsis</taxon>
    </lineage>
</organism>
<dbReference type="OMA" id="NCIFSPN"/>
<dbReference type="KEGG" id="cci:CC1G_04861"/>
<dbReference type="GeneID" id="6017676"/>
<proteinExistence type="predicted"/>
<keyword evidence="2" id="KW-1185">Reference proteome</keyword>
<name>A8PFU5_COPC7</name>
<accession>A8PFU5</accession>
<dbReference type="OrthoDB" id="10557683at2759"/>